<dbReference type="EMBL" id="VSSQ01145636">
    <property type="protein sequence ID" value="MPN64567.1"/>
    <property type="molecule type" value="Genomic_DNA"/>
</dbReference>
<evidence type="ECO:0000313" key="1">
    <source>
        <dbReference type="EMBL" id="MPN64567.1"/>
    </source>
</evidence>
<reference evidence="1" key="1">
    <citation type="submission" date="2019-08" db="EMBL/GenBank/DDBJ databases">
        <authorList>
            <person name="Kucharzyk K."/>
            <person name="Murdoch R.W."/>
            <person name="Higgins S."/>
            <person name="Loffler F."/>
        </authorList>
    </citation>
    <scope>NUCLEOTIDE SEQUENCE</scope>
</reference>
<dbReference type="GO" id="GO:0005829">
    <property type="term" value="C:cytosol"/>
    <property type="evidence" value="ECO:0007669"/>
    <property type="project" value="TreeGrafter"/>
</dbReference>
<dbReference type="GO" id="GO:0006412">
    <property type="term" value="P:translation"/>
    <property type="evidence" value="ECO:0007669"/>
    <property type="project" value="TreeGrafter"/>
</dbReference>
<name>A0A645JMK1_9ZZZZ</name>
<dbReference type="PANTHER" id="PTHR33867:SF1">
    <property type="entry name" value="RIBOSOME MATURATION FACTOR RIMP"/>
    <property type="match status" value="1"/>
</dbReference>
<accession>A0A645JMK1</accession>
<gene>
    <name evidence="1" type="primary">rimP_46</name>
    <name evidence="1" type="ORF">SDC9_212342</name>
</gene>
<dbReference type="GO" id="GO:0000028">
    <property type="term" value="P:ribosomal small subunit assembly"/>
    <property type="evidence" value="ECO:0007669"/>
    <property type="project" value="TreeGrafter"/>
</dbReference>
<dbReference type="InterPro" id="IPR003728">
    <property type="entry name" value="Ribosome_maturation_RimP"/>
</dbReference>
<sequence>MESKLDRDMEDFELTVSSAGLSSPFKILRQYKKYEGKEVEVLGKNGQKITGILKSSDDKGFTVTLTKKVKPEGAKRKIEVEEDIRFAFDEVKHTKYLIRFK</sequence>
<organism evidence="1">
    <name type="scientific">bioreactor metagenome</name>
    <dbReference type="NCBI Taxonomy" id="1076179"/>
    <lineage>
        <taxon>unclassified sequences</taxon>
        <taxon>metagenomes</taxon>
        <taxon>ecological metagenomes</taxon>
    </lineage>
</organism>
<dbReference type="AlphaFoldDB" id="A0A645JMK1"/>
<proteinExistence type="predicted"/>
<protein>
    <submittedName>
        <fullName evidence="1">Ribosome maturation factor RimP</fullName>
    </submittedName>
</protein>
<dbReference type="PANTHER" id="PTHR33867">
    <property type="entry name" value="RIBOSOME MATURATION FACTOR RIMP"/>
    <property type="match status" value="1"/>
</dbReference>
<comment type="caution">
    <text evidence="1">The sequence shown here is derived from an EMBL/GenBank/DDBJ whole genome shotgun (WGS) entry which is preliminary data.</text>
</comment>